<proteinExistence type="predicted"/>
<evidence type="ECO:0000256" key="1">
    <source>
        <dbReference type="SAM" id="Coils"/>
    </source>
</evidence>
<feature type="coiled-coil region" evidence="1">
    <location>
        <begin position="347"/>
        <end position="384"/>
    </location>
</feature>
<sequence>MNKYSDLYQRPLTSFSSSNFFSSTKSPLTSRAAPVEFQNFNEALSSDKLLANQLFSKSWEALYSPRSSAYQDTQRSGKSIDDSQYQISVKFPDRPKTSSISGLTFQENERVMSSSRTLLTSRDNVSFPSVFSSTQKLPGEKDFNRILNKIEMIVSNKYLGNRGATLREGEPIEIMAEQSSISFLKVYTKGKRCPMRVHIKKYRGKLIVYTSRHNPEPTESLHDESFKVDSFEISDPGLKFKNEYMHFGIQTLEDSTFSIAVNFGRLKISLNKKRKTERQDTAVELESLRKNEMLQYELNKKVDNAIAKRKFEQLQKLSEKDFLKMNMNILPPNSPRVAREKAIFQKKIEERRKIAKVRNKLSIQEKQQRAVNVVNKKLLRAEEERQERIKREEFILLQKEQQEWFIVINLALSMVSIRERWLSKRKEKLDNFKKSMAARKIQSFFRKRNKNNTISDLCINRAKDALIFYINHIKPIQMSKFRHQISKCIYESARNHTLPHHFSAFTQGIFNVQKVWREYNTKNKERWEELTSLWNQTLEKKILDLNKTKPAKGKKRRDESSKYLKISAIARNHVLTEYFRDCKRSFREKIRKFIELRKMHKVIRQWSSKYLRNDDLGLDQENLIFTFMPDESNMLLLIEKAIEIAIN</sequence>
<keyword evidence="3" id="KW-1185">Reference proteome</keyword>
<name>A0AAU9ITB0_9CILI</name>
<keyword evidence="1" id="KW-0175">Coiled coil</keyword>
<dbReference type="EMBL" id="CAJZBQ010000018">
    <property type="protein sequence ID" value="CAG9317734.1"/>
    <property type="molecule type" value="Genomic_DNA"/>
</dbReference>
<reference evidence="2" key="1">
    <citation type="submission" date="2021-09" db="EMBL/GenBank/DDBJ databases">
        <authorList>
            <consortium name="AG Swart"/>
            <person name="Singh M."/>
            <person name="Singh A."/>
            <person name="Seah K."/>
            <person name="Emmerich C."/>
        </authorList>
    </citation>
    <scope>NUCLEOTIDE SEQUENCE</scope>
    <source>
        <strain evidence="2">ATCC30299</strain>
    </source>
</reference>
<accession>A0AAU9ITB0</accession>
<protein>
    <submittedName>
        <fullName evidence="2">Uncharacterized protein</fullName>
    </submittedName>
</protein>
<gene>
    <name evidence="2" type="ORF">BSTOLATCC_MIC18976</name>
</gene>
<evidence type="ECO:0000313" key="2">
    <source>
        <dbReference type="EMBL" id="CAG9317734.1"/>
    </source>
</evidence>
<organism evidence="2 3">
    <name type="scientific">Blepharisma stoltei</name>
    <dbReference type="NCBI Taxonomy" id="1481888"/>
    <lineage>
        <taxon>Eukaryota</taxon>
        <taxon>Sar</taxon>
        <taxon>Alveolata</taxon>
        <taxon>Ciliophora</taxon>
        <taxon>Postciliodesmatophora</taxon>
        <taxon>Heterotrichea</taxon>
        <taxon>Heterotrichida</taxon>
        <taxon>Blepharismidae</taxon>
        <taxon>Blepharisma</taxon>
    </lineage>
</organism>
<comment type="caution">
    <text evidence="2">The sequence shown here is derived from an EMBL/GenBank/DDBJ whole genome shotgun (WGS) entry which is preliminary data.</text>
</comment>
<evidence type="ECO:0000313" key="3">
    <source>
        <dbReference type="Proteomes" id="UP001162131"/>
    </source>
</evidence>
<dbReference type="Proteomes" id="UP001162131">
    <property type="component" value="Unassembled WGS sequence"/>
</dbReference>
<dbReference type="AlphaFoldDB" id="A0AAU9ITB0"/>